<dbReference type="Gene3D" id="3.40.50.300">
    <property type="entry name" value="P-loop containing nucleotide triphosphate hydrolases"/>
    <property type="match status" value="1"/>
</dbReference>
<dbReference type="Proteomes" id="UP000075260">
    <property type="component" value="Unassembled WGS sequence"/>
</dbReference>
<comment type="caution">
    <text evidence="10">The sequence shown here is derived from an EMBL/GenBank/DDBJ whole genome shotgun (WGS) entry which is preliminary data.</text>
</comment>
<dbReference type="Pfam" id="PF00005">
    <property type="entry name" value="ABC_tran"/>
    <property type="match status" value="1"/>
</dbReference>
<feature type="transmembrane region" description="Helical" evidence="7">
    <location>
        <begin position="235"/>
        <end position="257"/>
    </location>
</feature>
<organism evidence="10 11">
    <name type="scientific">Sorangium cellulosum</name>
    <name type="common">Polyangium cellulosum</name>
    <dbReference type="NCBI Taxonomy" id="56"/>
    <lineage>
        <taxon>Bacteria</taxon>
        <taxon>Pseudomonadati</taxon>
        <taxon>Myxococcota</taxon>
        <taxon>Polyangia</taxon>
        <taxon>Polyangiales</taxon>
        <taxon>Polyangiaceae</taxon>
        <taxon>Sorangium</taxon>
    </lineage>
</organism>
<dbReference type="GO" id="GO:0005524">
    <property type="term" value="F:ATP binding"/>
    <property type="evidence" value="ECO:0007669"/>
    <property type="project" value="UniProtKB-KW"/>
</dbReference>
<feature type="transmembrane region" description="Helical" evidence="7">
    <location>
        <begin position="263"/>
        <end position="289"/>
    </location>
</feature>
<gene>
    <name evidence="10" type="ORF">BE15_34490</name>
</gene>
<dbReference type="InterPro" id="IPR027417">
    <property type="entry name" value="P-loop_NTPase"/>
</dbReference>
<evidence type="ECO:0000259" key="9">
    <source>
        <dbReference type="PROSITE" id="PS50929"/>
    </source>
</evidence>
<protein>
    <recommendedName>
        <fullName evidence="12">Cyclic peptide transporter</fullName>
    </recommendedName>
</protein>
<evidence type="ECO:0000256" key="7">
    <source>
        <dbReference type="SAM" id="Phobius"/>
    </source>
</evidence>
<keyword evidence="5 7" id="KW-1133">Transmembrane helix</keyword>
<evidence type="ECO:0000256" key="2">
    <source>
        <dbReference type="ARBA" id="ARBA00022692"/>
    </source>
</evidence>
<evidence type="ECO:0000256" key="6">
    <source>
        <dbReference type="ARBA" id="ARBA00023136"/>
    </source>
</evidence>
<keyword evidence="3" id="KW-0547">Nucleotide-binding</keyword>
<dbReference type="RefSeq" id="WP_061611894.1">
    <property type="nucleotide sequence ID" value="NZ_JEMA01000944.1"/>
</dbReference>
<dbReference type="InterPro" id="IPR005898">
    <property type="entry name" value="Cyc_pep_transpt_SyrD/YojI"/>
</dbReference>
<dbReference type="InterPro" id="IPR003439">
    <property type="entry name" value="ABC_transporter-like_ATP-bd"/>
</dbReference>
<dbReference type="AlphaFoldDB" id="A0A150Q7S9"/>
<evidence type="ECO:0000259" key="8">
    <source>
        <dbReference type="PROSITE" id="PS50893"/>
    </source>
</evidence>
<evidence type="ECO:0000256" key="1">
    <source>
        <dbReference type="ARBA" id="ARBA00004651"/>
    </source>
</evidence>
<comment type="subcellular location">
    <subcellularLocation>
        <location evidence="1">Cell membrane</location>
        <topology evidence="1">Multi-pass membrane protein</topology>
    </subcellularLocation>
</comment>
<dbReference type="EMBL" id="JEMA01000944">
    <property type="protein sequence ID" value="KYF64039.1"/>
    <property type="molecule type" value="Genomic_DNA"/>
</dbReference>
<evidence type="ECO:0000313" key="10">
    <source>
        <dbReference type="EMBL" id="KYF64039.1"/>
    </source>
</evidence>
<keyword evidence="4" id="KW-0067">ATP-binding</keyword>
<feature type="transmembrane region" description="Helical" evidence="7">
    <location>
        <begin position="46"/>
        <end position="64"/>
    </location>
</feature>
<dbReference type="GO" id="GO:0015833">
    <property type="term" value="P:peptide transport"/>
    <property type="evidence" value="ECO:0007669"/>
    <property type="project" value="InterPro"/>
</dbReference>
<dbReference type="SUPFAM" id="SSF52540">
    <property type="entry name" value="P-loop containing nucleoside triphosphate hydrolases"/>
    <property type="match status" value="1"/>
</dbReference>
<evidence type="ECO:0000313" key="11">
    <source>
        <dbReference type="Proteomes" id="UP000075260"/>
    </source>
</evidence>
<keyword evidence="6 7" id="KW-0472">Membrane</keyword>
<sequence length="555" mass="61274">MTIIELVTAEAAGERRTILVAATLAGAANTLILALVNIAATEPKTAGLRLFVMFGLAVLLYIVTARRTYNRTTQLIETALHRIRTRIIIKIERTDLQGMERIGTSEIMDRITENTSVISDSAGVIANLLQSVAIIAFATVYLAWRSLPAFALMALLVMAGVVLFLSKQALVGEYLQRSGQERLTFFDLVTDLLRGFKEAKYNQRRAREIRHDIAQSSASLREATTEANHIFNDNIIFASCILFAMLGALVFVLPLHVETDGTTLAALVSGVLFAWGPLGALVGGFPAYLRSNHALTQVQALEEKLDANARAATPAEEVEGPWQGRFTTIEARDLEYQYIPEGGARPFRIGPVNLTVAAGEVIFVVGGNGSGKSTFLKAFTGLYEPTAGELRADGVLVQPENAASYRGLFSAIYSDFHLFAKLYGLLDVDPAAVQRLLAEMQLDDKTAYKDRRFTKRNLSTGQRKRLAMVVALLEDRPIHIFDEWAADQDPEFRKRFYEELVPALKRQGKTVIAVSHDDRYYRCADRVVTMEYGRIRSVEHVTTDTPVQGTAEPLA</sequence>
<feature type="domain" description="ABC transmembrane type-1" evidence="9">
    <location>
        <begin position="19"/>
        <end position="290"/>
    </location>
</feature>
<accession>A0A150Q7S9</accession>
<evidence type="ECO:0008006" key="12">
    <source>
        <dbReference type="Google" id="ProtNLM"/>
    </source>
</evidence>
<dbReference type="SUPFAM" id="SSF90123">
    <property type="entry name" value="ABC transporter transmembrane region"/>
    <property type="match status" value="1"/>
</dbReference>
<dbReference type="GO" id="GO:0016887">
    <property type="term" value="F:ATP hydrolysis activity"/>
    <property type="evidence" value="ECO:0007669"/>
    <property type="project" value="InterPro"/>
</dbReference>
<feature type="domain" description="ABC transporter" evidence="8">
    <location>
        <begin position="329"/>
        <end position="554"/>
    </location>
</feature>
<dbReference type="PANTHER" id="PTHR24221:SF654">
    <property type="entry name" value="ATP-BINDING CASSETTE SUB-FAMILY B MEMBER 6"/>
    <property type="match status" value="1"/>
</dbReference>
<dbReference type="PROSITE" id="PS50893">
    <property type="entry name" value="ABC_TRANSPORTER_2"/>
    <property type="match status" value="1"/>
</dbReference>
<dbReference type="PROSITE" id="PS50929">
    <property type="entry name" value="ABC_TM1F"/>
    <property type="match status" value="1"/>
</dbReference>
<dbReference type="InterPro" id="IPR039421">
    <property type="entry name" value="Type_1_exporter"/>
</dbReference>
<reference evidence="10 11" key="1">
    <citation type="submission" date="2014-02" db="EMBL/GenBank/DDBJ databases">
        <title>The small core and large imbalanced accessory genome model reveals a collaborative survival strategy of Sorangium cellulosum strains in nature.</title>
        <authorList>
            <person name="Han K."/>
            <person name="Peng R."/>
            <person name="Blom J."/>
            <person name="Li Y.-Z."/>
        </authorList>
    </citation>
    <scope>NUCLEOTIDE SEQUENCE [LARGE SCALE GENOMIC DNA]</scope>
    <source>
        <strain evidence="10 11">So0008-312</strain>
    </source>
</reference>
<name>A0A150Q7S9_SORCE</name>
<evidence type="ECO:0000256" key="4">
    <source>
        <dbReference type="ARBA" id="ARBA00022840"/>
    </source>
</evidence>
<keyword evidence="2 7" id="KW-0812">Transmembrane</keyword>
<dbReference type="GO" id="GO:1904680">
    <property type="term" value="F:peptide transmembrane transporter activity"/>
    <property type="evidence" value="ECO:0007669"/>
    <property type="project" value="InterPro"/>
</dbReference>
<feature type="transmembrane region" description="Helical" evidence="7">
    <location>
        <begin position="124"/>
        <end position="144"/>
    </location>
</feature>
<feature type="transmembrane region" description="Helical" evidence="7">
    <location>
        <begin position="150"/>
        <end position="170"/>
    </location>
</feature>
<dbReference type="InterPro" id="IPR003593">
    <property type="entry name" value="AAA+_ATPase"/>
</dbReference>
<dbReference type="InterPro" id="IPR036640">
    <property type="entry name" value="ABC1_TM_sf"/>
</dbReference>
<feature type="transmembrane region" description="Helical" evidence="7">
    <location>
        <begin position="18"/>
        <end position="40"/>
    </location>
</feature>
<dbReference type="PANTHER" id="PTHR24221">
    <property type="entry name" value="ATP-BINDING CASSETTE SUB-FAMILY B"/>
    <property type="match status" value="1"/>
</dbReference>
<proteinExistence type="predicted"/>
<dbReference type="SMART" id="SM00382">
    <property type="entry name" value="AAA"/>
    <property type="match status" value="1"/>
</dbReference>
<dbReference type="GO" id="GO:0140359">
    <property type="term" value="F:ABC-type transporter activity"/>
    <property type="evidence" value="ECO:0007669"/>
    <property type="project" value="InterPro"/>
</dbReference>
<evidence type="ECO:0000256" key="3">
    <source>
        <dbReference type="ARBA" id="ARBA00022741"/>
    </source>
</evidence>
<dbReference type="NCBIfam" id="TIGR01194">
    <property type="entry name" value="cyc_pep_trnsptr"/>
    <property type="match status" value="1"/>
</dbReference>
<evidence type="ECO:0000256" key="5">
    <source>
        <dbReference type="ARBA" id="ARBA00022989"/>
    </source>
</evidence>
<dbReference type="Gene3D" id="1.20.1560.10">
    <property type="entry name" value="ABC transporter type 1, transmembrane domain"/>
    <property type="match status" value="1"/>
</dbReference>
<dbReference type="InterPro" id="IPR011527">
    <property type="entry name" value="ABC1_TM_dom"/>
</dbReference>
<dbReference type="GO" id="GO:0005886">
    <property type="term" value="C:plasma membrane"/>
    <property type="evidence" value="ECO:0007669"/>
    <property type="project" value="UniProtKB-SubCell"/>
</dbReference>